<proteinExistence type="inferred from homology"/>
<gene>
    <name evidence="11" type="ORF">PoB_004039000</name>
</gene>
<evidence type="ECO:0000256" key="7">
    <source>
        <dbReference type="SAM" id="MobiDB-lite"/>
    </source>
</evidence>
<comment type="similarity">
    <text evidence="1">Belongs to the glycosyl hydrolase 18 family. Chitinase class II subfamily.</text>
</comment>
<dbReference type="GO" id="GO:0004568">
    <property type="term" value="F:chitinase activity"/>
    <property type="evidence" value="ECO:0007669"/>
    <property type="project" value="TreeGrafter"/>
</dbReference>
<dbReference type="Gene3D" id="3.20.20.80">
    <property type="entry name" value="Glycosidases"/>
    <property type="match status" value="1"/>
</dbReference>
<dbReference type="Gene3D" id="3.10.50.10">
    <property type="match status" value="1"/>
</dbReference>
<dbReference type="InterPro" id="IPR036508">
    <property type="entry name" value="Chitin-bd_dom_sf"/>
</dbReference>
<dbReference type="PANTHER" id="PTHR11177">
    <property type="entry name" value="CHITINASE"/>
    <property type="match status" value="1"/>
</dbReference>
<dbReference type="SUPFAM" id="SSF54556">
    <property type="entry name" value="Chitinase insertion domain"/>
    <property type="match status" value="1"/>
</dbReference>
<evidence type="ECO:0000313" key="12">
    <source>
        <dbReference type="Proteomes" id="UP000735302"/>
    </source>
</evidence>
<evidence type="ECO:0000256" key="3">
    <source>
        <dbReference type="ARBA" id="ARBA00022801"/>
    </source>
</evidence>
<evidence type="ECO:0000259" key="10">
    <source>
        <dbReference type="PROSITE" id="PS51910"/>
    </source>
</evidence>
<dbReference type="GO" id="GO:0005975">
    <property type="term" value="P:carbohydrate metabolic process"/>
    <property type="evidence" value="ECO:0007669"/>
    <property type="project" value="InterPro"/>
</dbReference>
<comment type="caution">
    <text evidence="11">The sequence shown here is derived from an EMBL/GenBank/DDBJ whole genome shotgun (WGS) entry which is preliminary data.</text>
</comment>
<organism evidence="11 12">
    <name type="scientific">Plakobranchus ocellatus</name>
    <dbReference type="NCBI Taxonomy" id="259542"/>
    <lineage>
        <taxon>Eukaryota</taxon>
        <taxon>Metazoa</taxon>
        <taxon>Spiralia</taxon>
        <taxon>Lophotrochozoa</taxon>
        <taxon>Mollusca</taxon>
        <taxon>Gastropoda</taxon>
        <taxon>Heterobranchia</taxon>
        <taxon>Euthyneura</taxon>
        <taxon>Panpulmonata</taxon>
        <taxon>Sacoglossa</taxon>
        <taxon>Placobranchoidea</taxon>
        <taxon>Plakobranchidae</taxon>
        <taxon>Plakobranchus</taxon>
    </lineage>
</organism>
<feature type="compositionally biased region" description="Polar residues" evidence="7">
    <location>
        <begin position="427"/>
        <end position="439"/>
    </location>
</feature>
<dbReference type="GO" id="GO:0008061">
    <property type="term" value="F:chitin binding"/>
    <property type="evidence" value="ECO:0007669"/>
    <property type="project" value="UniProtKB-KW"/>
</dbReference>
<dbReference type="EMBL" id="BLXT01004515">
    <property type="protein sequence ID" value="GFO13885.1"/>
    <property type="molecule type" value="Genomic_DNA"/>
</dbReference>
<dbReference type="SUPFAM" id="SSF57625">
    <property type="entry name" value="Invertebrate chitin-binding proteins"/>
    <property type="match status" value="1"/>
</dbReference>
<feature type="signal peptide" evidence="8">
    <location>
        <begin position="1"/>
        <end position="26"/>
    </location>
</feature>
<dbReference type="PROSITE" id="PS50940">
    <property type="entry name" value="CHIT_BIND_II"/>
    <property type="match status" value="1"/>
</dbReference>
<evidence type="ECO:0000256" key="4">
    <source>
        <dbReference type="ARBA" id="ARBA00023157"/>
    </source>
</evidence>
<evidence type="ECO:0000256" key="1">
    <source>
        <dbReference type="ARBA" id="ARBA00009121"/>
    </source>
</evidence>
<dbReference type="InterPro" id="IPR001579">
    <property type="entry name" value="Glyco_hydro_18_chit_AS"/>
</dbReference>
<dbReference type="InterPro" id="IPR017853">
    <property type="entry name" value="GH"/>
</dbReference>
<dbReference type="Pfam" id="PF00704">
    <property type="entry name" value="Glyco_hydro_18"/>
    <property type="match status" value="1"/>
</dbReference>
<dbReference type="SMART" id="SM00636">
    <property type="entry name" value="Glyco_18"/>
    <property type="match status" value="1"/>
</dbReference>
<feature type="compositionally biased region" description="Basic residues" evidence="7">
    <location>
        <begin position="506"/>
        <end position="525"/>
    </location>
</feature>
<dbReference type="PROSITE" id="PS01095">
    <property type="entry name" value="GH18_1"/>
    <property type="match status" value="1"/>
</dbReference>
<dbReference type="PANTHER" id="PTHR11177:SF317">
    <property type="entry name" value="CHITINASE 12-RELATED"/>
    <property type="match status" value="1"/>
</dbReference>
<feature type="compositionally biased region" description="Polar residues" evidence="7">
    <location>
        <begin position="531"/>
        <end position="557"/>
    </location>
</feature>
<dbReference type="FunFam" id="3.10.50.10:FF:000001">
    <property type="entry name" value="Chitinase 3-like 1"/>
    <property type="match status" value="1"/>
</dbReference>
<dbReference type="PROSITE" id="PS51910">
    <property type="entry name" value="GH18_2"/>
    <property type="match status" value="1"/>
</dbReference>
<evidence type="ECO:0000256" key="2">
    <source>
        <dbReference type="ARBA" id="ARBA00022669"/>
    </source>
</evidence>
<feature type="region of interest" description="Disordered" evidence="7">
    <location>
        <begin position="411"/>
        <end position="456"/>
    </location>
</feature>
<feature type="region of interest" description="Disordered" evidence="7">
    <location>
        <begin position="481"/>
        <end position="557"/>
    </location>
</feature>
<dbReference type="GO" id="GO:0005576">
    <property type="term" value="C:extracellular region"/>
    <property type="evidence" value="ECO:0007669"/>
    <property type="project" value="InterPro"/>
</dbReference>
<evidence type="ECO:0000259" key="9">
    <source>
        <dbReference type="PROSITE" id="PS50940"/>
    </source>
</evidence>
<dbReference type="InterPro" id="IPR050314">
    <property type="entry name" value="Glycosyl_Hydrlase_18"/>
</dbReference>
<feature type="compositionally biased region" description="Polar residues" evidence="7">
    <location>
        <begin position="481"/>
        <end position="502"/>
    </location>
</feature>
<evidence type="ECO:0000256" key="5">
    <source>
        <dbReference type="ARBA" id="ARBA00023295"/>
    </source>
</evidence>
<evidence type="ECO:0000256" key="8">
    <source>
        <dbReference type="SAM" id="SignalP"/>
    </source>
</evidence>
<evidence type="ECO:0000313" key="11">
    <source>
        <dbReference type="EMBL" id="GFO13885.1"/>
    </source>
</evidence>
<dbReference type="GO" id="GO:0006032">
    <property type="term" value="P:chitin catabolic process"/>
    <property type="evidence" value="ECO:0007669"/>
    <property type="project" value="TreeGrafter"/>
</dbReference>
<feature type="chain" id="PRO_5043875967" evidence="8">
    <location>
        <begin position="27"/>
        <end position="737"/>
    </location>
</feature>
<feature type="domain" description="GH18" evidence="10">
    <location>
        <begin position="29"/>
        <end position="404"/>
    </location>
</feature>
<protein>
    <submittedName>
        <fullName evidence="11">Chitinase-3-like protein 1</fullName>
    </submittedName>
</protein>
<evidence type="ECO:0000256" key="6">
    <source>
        <dbReference type="RuleBase" id="RU000489"/>
    </source>
</evidence>
<reference evidence="11 12" key="1">
    <citation type="journal article" date="2021" name="Elife">
        <title>Chloroplast acquisition without the gene transfer in kleptoplastic sea slugs, Plakobranchus ocellatus.</title>
        <authorList>
            <person name="Maeda T."/>
            <person name="Takahashi S."/>
            <person name="Yoshida T."/>
            <person name="Shimamura S."/>
            <person name="Takaki Y."/>
            <person name="Nagai Y."/>
            <person name="Toyoda A."/>
            <person name="Suzuki Y."/>
            <person name="Arimoto A."/>
            <person name="Ishii H."/>
            <person name="Satoh N."/>
            <person name="Nishiyama T."/>
            <person name="Hasebe M."/>
            <person name="Maruyama T."/>
            <person name="Minagawa J."/>
            <person name="Obokata J."/>
            <person name="Shigenobu S."/>
        </authorList>
    </citation>
    <scope>NUCLEOTIDE SEQUENCE [LARGE SCALE GENOMIC DNA]</scope>
</reference>
<keyword evidence="4" id="KW-1015">Disulfide bond</keyword>
<dbReference type="AlphaFoldDB" id="A0AAV4AZV0"/>
<dbReference type="InterPro" id="IPR029070">
    <property type="entry name" value="Chitinase_insertion_sf"/>
</dbReference>
<keyword evidence="3 6" id="KW-0378">Hydrolase</keyword>
<keyword evidence="2" id="KW-0147">Chitin-binding</keyword>
<keyword evidence="5 6" id="KW-0326">Glycosidase</keyword>
<feature type="compositionally biased region" description="Basic residues" evidence="7">
    <location>
        <begin position="447"/>
        <end position="456"/>
    </location>
</feature>
<dbReference type="InterPro" id="IPR001223">
    <property type="entry name" value="Glyco_hydro18_cat"/>
</dbReference>
<feature type="domain" description="Chitin-binding type-2" evidence="9">
    <location>
        <begin position="626"/>
        <end position="670"/>
    </location>
</feature>
<dbReference type="InterPro" id="IPR011583">
    <property type="entry name" value="Chitinase_II/V-like_cat"/>
</dbReference>
<keyword evidence="12" id="KW-1185">Reference proteome</keyword>
<sequence length="737" mass="83823">MGWQNNFWFLFLLSLFLPPFANLVTASEKKIFCYYSSFAQTRQGAGNFLPEDINPHLCTHIIYAFVDISEDGRDLTPFNRNDQGPNGLYARTLALKKKNPSLKILLAVGGWQIGSKPFIPMVRTEENRKIWVANVVDYLRRHGFDGFDVDWEFPATRGSPAEDKFRFTAVMKDLYTAFAEEASATGRDKLILTMATASGTYYISQSYEPEKIINYLDFMLLMTYNYHGQWEKVTGHHSGLYPHRNDPKYGEKGQLYQQWSIDYWLEVGIPKDKLIVGIPTYAMTFTLADQSQHDVGAPVTGGGRMGQYTRETGIMAYYEVCENLQRNGWDTAWIDEQAVPYAYGQDQWAGYEDTRSVTLKAKNIVSRDLAGAFVWSVEMGDYRGKCGQGQYPLLRAIHEIIRPDYPVESDFLGHGEPSLRPNKEEATASQSINSKTPTPSKEERSNLRRNRLKGIKHRKFRKISTPSTRKMKKAFRTTSSITGESSTLGRRGMKTNTLNPGISTRAWHRTSGGRRYGKKHKKWKVKPNINEAASRTSNKSPDGSDQNSVQDSQHNWHVQESKWWPGRLYDEDDDRINARATGRPRYIPLGYTSEGHTTTVSTHAHGVDESVMEISTKASASAANSKNYCDHLGVGTFAHPESCDRFLICLPGSWRKYPPHVMACPVGTRYLHDRLPGKWKKVKGDYCLDLLIKLRSQLMRKGVGKLRSGVLLLHDIDNALNAEHSKQSRYNMNKWVL</sequence>
<dbReference type="SUPFAM" id="SSF51445">
    <property type="entry name" value="(Trans)glycosidases"/>
    <property type="match status" value="1"/>
</dbReference>
<accession>A0AAV4AZV0</accession>
<name>A0AAV4AZV0_9GAST</name>
<dbReference type="CDD" id="cd02872">
    <property type="entry name" value="GH18_chitolectin_chitotriosidase"/>
    <property type="match status" value="1"/>
</dbReference>
<keyword evidence="8" id="KW-0732">Signal</keyword>
<dbReference type="Proteomes" id="UP000735302">
    <property type="component" value="Unassembled WGS sequence"/>
</dbReference>
<dbReference type="InterPro" id="IPR002557">
    <property type="entry name" value="Chitin-bd_dom"/>
</dbReference>